<dbReference type="InterPro" id="IPR003599">
    <property type="entry name" value="Ig_sub"/>
</dbReference>
<feature type="domain" description="Ig-like" evidence="6">
    <location>
        <begin position="120"/>
        <end position="210"/>
    </location>
</feature>
<feature type="domain" description="Ig-like" evidence="6">
    <location>
        <begin position="575"/>
        <end position="654"/>
    </location>
</feature>
<dbReference type="SMART" id="SM00409">
    <property type="entry name" value="IG"/>
    <property type="match status" value="13"/>
</dbReference>
<name>A0A3P8YT37_ESOLU</name>
<dbReference type="InterPro" id="IPR036179">
    <property type="entry name" value="Ig-like_dom_sf"/>
</dbReference>
<feature type="domain" description="Ig-like" evidence="6">
    <location>
        <begin position="482"/>
        <end position="572"/>
    </location>
</feature>
<dbReference type="STRING" id="8010.ENSELUP00000019695"/>
<dbReference type="InterPro" id="IPR013783">
    <property type="entry name" value="Ig-like_fold"/>
</dbReference>
<dbReference type="Gene3D" id="2.60.40.10">
    <property type="entry name" value="Immunoglobulins"/>
    <property type="match status" value="13"/>
</dbReference>
<reference evidence="7" key="4">
    <citation type="submission" date="2025-09" db="UniProtKB">
        <authorList>
            <consortium name="Ensembl"/>
        </authorList>
    </citation>
    <scope>IDENTIFICATION</scope>
</reference>
<evidence type="ECO:0000313" key="7">
    <source>
        <dbReference type="Ensembl" id="ENSELUP00000019695.3"/>
    </source>
</evidence>
<evidence type="ECO:0000256" key="3">
    <source>
        <dbReference type="ARBA" id="ARBA00023180"/>
    </source>
</evidence>
<dbReference type="SMART" id="SM00408">
    <property type="entry name" value="IGc2"/>
    <property type="match status" value="12"/>
</dbReference>
<dbReference type="Proteomes" id="UP000265140">
    <property type="component" value="Chromosome 20"/>
</dbReference>
<dbReference type="InterPro" id="IPR007110">
    <property type="entry name" value="Ig-like_dom"/>
</dbReference>
<keyword evidence="4" id="KW-0393">Immunoglobulin domain</keyword>
<dbReference type="Pfam" id="PF13927">
    <property type="entry name" value="Ig_3"/>
    <property type="match status" value="9"/>
</dbReference>
<feature type="domain" description="Ig-like" evidence="6">
    <location>
        <begin position="930"/>
        <end position="1006"/>
    </location>
</feature>
<keyword evidence="8" id="KW-1185">Reference proteome</keyword>
<feature type="domain" description="Ig-like" evidence="6">
    <location>
        <begin position="1104"/>
        <end position="1183"/>
    </location>
</feature>
<accession>A0A3P8YT37</accession>
<dbReference type="RefSeq" id="XP_034144978.1">
    <property type="nucleotide sequence ID" value="XM_034289087.1"/>
</dbReference>
<reference evidence="8" key="1">
    <citation type="journal article" date="2014" name="PLoS ONE">
        <title>The genome and linkage map of the northern pike (Esox lucius): conserved synteny revealed between the salmonid sister group and the Neoteleostei.</title>
        <authorList>
            <person name="Rondeau E.B."/>
            <person name="Minkley D.R."/>
            <person name="Leong J.S."/>
            <person name="Messmer A.M."/>
            <person name="Jantzen J.R."/>
            <person name="von Schalburg K.R."/>
            <person name="Lemon C."/>
            <person name="Bird N.H."/>
            <person name="Koop B.F."/>
        </authorList>
    </citation>
    <scope>NUCLEOTIDE SEQUENCE</scope>
</reference>
<evidence type="ECO:0000256" key="4">
    <source>
        <dbReference type="ARBA" id="ARBA00023319"/>
    </source>
</evidence>
<gene>
    <name evidence="7" type="primary">CEACAM1</name>
</gene>
<dbReference type="CDD" id="cd00096">
    <property type="entry name" value="Ig"/>
    <property type="match status" value="1"/>
</dbReference>
<dbReference type="SUPFAM" id="SSF48726">
    <property type="entry name" value="Immunoglobulin"/>
    <property type="match status" value="10"/>
</dbReference>
<feature type="domain" description="Ig-like" evidence="6">
    <location>
        <begin position="658"/>
        <end position="748"/>
    </location>
</feature>
<dbReference type="Pfam" id="PF13895">
    <property type="entry name" value="Ig_2"/>
    <property type="match status" value="1"/>
</dbReference>
<evidence type="ECO:0000313" key="8">
    <source>
        <dbReference type="Proteomes" id="UP000265140"/>
    </source>
</evidence>
<feature type="domain" description="Ig-like" evidence="6">
    <location>
        <begin position="402"/>
        <end position="478"/>
    </location>
</feature>
<keyword evidence="2" id="KW-1015">Disulfide bond</keyword>
<dbReference type="Bgee" id="ENSELUG00000019003">
    <property type="expression patterns" value="Expressed in pharyngeal gill and 6 other cell types or tissues"/>
</dbReference>
<keyword evidence="3" id="KW-0325">Glycoprotein</keyword>
<organism evidence="7 8">
    <name type="scientific">Esox lucius</name>
    <name type="common">Northern pike</name>
    <dbReference type="NCBI Taxonomy" id="8010"/>
    <lineage>
        <taxon>Eukaryota</taxon>
        <taxon>Metazoa</taxon>
        <taxon>Chordata</taxon>
        <taxon>Craniata</taxon>
        <taxon>Vertebrata</taxon>
        <taxon>Euteleostomi</taxon>
        <taxon>Actinopterygii</taxon>
        <taxon>Neopterygii</taxon>
        <taxon>Teleostei</taxon>
        <taxon>Protacanthopterygii</taxon>
        <taxon>Esociformes</taxon>
        <taxon>Esocidae</taxon>
        <taxon>Esox</taxon>
    </lineage>
</organism>
<dbReference type="PANTHER" id="PTHR44337:SF20">
    <property type="entry name" value="CARCINOEMBRYONIC ANTIGEN-RELATED CELL ADHESION MOLECULE 5-RELATED"/>
    <property type="match status" value="1"/>
</dbReference>
<dbReference type="PANTHER" id="PTHR44337">
    <property type="entry name" value="CARCINOEMBRYONIC ANTIGEN-RELATED CELL ADHESION MOLECULE 8"/>
    <property type="match status" value="1"/>
</dbReference>
<evidence type="ECO:0000256" key="2">
    <source>
        <dbReference type="ARBA" id="ARBA00023157"/>
    </source>
</evidence>
<dbReference type="InterPro" id="IPR052598">
    <property type="entry name" value="IgSF_CEA-related"/>
</dbReference>
<feature type="domain" description="Ig-like" evidence="6">
    <location>
        <begin position="224"/>
        <end position="295"/>
    </location>
</feature>
<feature type="domain" description="Ig-like" evidence="6">
    <location>
        <begin position="1009"/>
        <end position="1101"/>
    </location>
</feature>
<dbReference type="InterPro" id="IPR003598">
    <property type="entry name" value="Ig_sub2"/>
</dbReference>
<dbReference type="GeneID" id="105008639"/>
<evidence type="ECO:0000259" key="6">
    <source>
        <dbReference type="PROSITE" id="PS50835"/>
    </source>
</evidence>
<evidence type="ECO:0000256" key="5">
    <source>
        <dbReference type="SAM" id="SignalP"/>
    </source>
</evidence>
<evidence type="ECO:0000256" key="1">
    <source>
        <dbReference type="ARBA" id="ARBA00022729"/>
    </source>
</evidence>
<feature type="domain" description="Ig-like" evidence="6">
    <location>
        <begin position="306"/>
        <end position="394"/>
    </location>
</feature>
<feature type="domain" description="Ig-like" evidence="6">
    <location>
        <begin position="751"/>
        <end position="830"/>
    </location>
</feature>
<protein>
    <recommendedName>
        <fullName evidence="6">Ig-like domain-containing protein</fullName>
    </recommendedName>
</protein>
<reference evidence="7" key="2">
    <citation type="submission" date="2020-02" db="EMBL/GenBank/DDBJ databases">
        <title>Esox lucius (northern pike) genome, fEsoLuc1, primary haplotype.</title>
        <authorList>
            <person name="Myers G."/>
            <person name="Karagic N."/>
            <person name="Meyer A."/>
            <person name="Pippel M."/>
            <person name="Reichard M."/>
            <person name="Winkler S."/>
            <person name="Tracey A."/>
            <person name="Sims Y."/>
            <person name="Howe K."/>
            <person name="Rhie A."/>
            <person name="Formenti G."/>
            <person name="Durbin R."/>
            <person name="Fedrigo O."/>
            <person name="Jarvis E.D."/>
        </authorList>
    </citation>
    <scope>NUCLEOTIDE SEQUENCE [LARGE SCALE GENOMIC DNA]</scope>
</reference>
<feature type="signal peptide" evidence="5">
    <location>
        <begin position="1"/>
        <end position="22"/>
    </location>
</feature>
<reference evidence="7" key="3">
    <citation type="submission" date="2025-08" db="UniProtKB">
        <authorList>
            <consortium name="Ensembl"/>
        </authorList>
    </citation>
    <scope>IDENTIFICATION</scope>
</reference>
<keyword evidence="1 5" id="KW-0732">Signal</keyword>
<dbReference type="Ensembl" id="ENSELUT00000029905.3">
    <property type="protein sequence ID" value="ENSELUP00000019695.3"/>
    <property type="gene ID" value="ENSELUG00000019003.3"/>
</dbReference>
<proteinExistence type="predicted"/>
<sequence>MENFLVYVLGLVLLNFPTDLVADVIVPSTNPLAVGSNVTLNVVPQSPINIGTWSHESTIILFVYPTGYSVTDIYQGRISFNRSSSELFIRSLQLNDSGQYILQGFEPSKKTAVTLIIQEPISNVTLRANTIDVVEQNDTVILTCSASSGSSPSYRWLNGSSLVRASDIVRLVDGNSTLILDNVTRYDKGPFKCEVFNGISNETSQPIYLNVRYGPTNLTMRIIPEMTTGHTAYRTGSDITLSCSAESVPPASYMWRFNGASLENPSPQLSLLNVTENQTGSYTCLAHNNVTLRFALLTRIIKVVEPISAVTLNHVGKLPILDQSFTLHCEVTGPVDRIYWLKNGQLISLNNKTLFYMDNNTMVINSIQFSDSGEYYCEAVNAANNLTSKAYQLVVNFGPERPAVTSLDISMTGHNVTFSCSASSQPPSQFSWFFNGSQVATGSVYEAGPLTLASQGEYTCVAFNNVTGRNSTASKTLTVVAPVTMTMIKVEGAQPILNKTFSLTCETTGTVFSIQWMRNGLLLHDDETTQFSTDNKTLTFNFVQHSDNGDYKCSAFNPFSNMTSPDYRLIINFGPEMAIIAGPALGETGHNMTFNCSASSQPPSQFSWFFNGSLVATGSVYEAGPLTLASQGEYTCVAFNNVTGRNSTASKTLTVVAPVTMTMIKVEGAQPILNKTFSLTCETTGTVFSIQWMRNGLLLHDDETTQFSTDNKTLTFNFVQHSDNGDYKCSAFNPFSNMTSPDYRLIINFGPEMPIIAGPALGETGHNVTFNCSASSQPPSQFSWFFNGSQVATGSVYEAGPLTLASQGEYTCVAFNNVTGRNSTASKTLTIVVPIISVAISTSGGQAVEGDSFTMTCNVIGQPVSIQWWKNSILVHLDNTTHISMDNRILTFNPLQQSDQGEYKCVTSNGVNNRTSNPYTLLVNYGPEQPIIVGVAIAQTKQRVTFNCSASSQPPSQFSWFFNGSLVATGSVYETGPLTLASQGEYTCVAFNNVTGRNSTASKTLTVVEAIKSLTVNQSTIPIASANLTLTCDAVGIYDTIYWTKNSLSLDLSNTLNTGIIISNNSLHFVPVKVSNDGIYQCVAINVFGPYPSPQYQLLVNYGPLSVNVSLQGPMRNGSEVTYTMQCYADSRPTTEYHWKFNNQSLPETGPSMVVVKSLKNAGIYTCVAINPVTKIEMSNTISLDVTGHSPAPPFLSRVCLMLILLALSHTL</sequence>
<dbReference type="GeneTree" id="ENSGT01100000263479"/>
<dbReference type="PROSITE" id="PS50835">
    <property type="entry name" value="IG_LIKE"/>
    <property type="match status" value="12"/>
</dbReference>
<dbReference type="AlphaFoldDB" id="A0A3P8YT37"/>
<feature type="domain" description="Ig-like" evidence="6">
    <location>
        <begin position="834"/>
        <end position="922"/>
    </location>
</feature>
<feature type="chain" id="PRO_5044239482" description="Ig-like domain-containing protein" evidence="5">
    <location>
        <begin position="23"/>
        <end position="1212"/>
    </location>
</feature>